<dbReference type="GO" id="GO:0016715">
    <property type="term" value="F:oxidoreductase activity, acting on paired donors, with incorporation or reduction of molecular oxygen, reduced ascorbate as one donor, and incorporation of one atom of oxygen"/>
    <property type="evidence" value="ECO:0007669"/>
    <property type="project" value="InterPro"/>
</dbReference>
<evidence type="ECO:0000313" key="4">
    <source>
        <dbReference type="EMBL" id="KZE80717.1"/>
    </source>
</evidence>
<evidence type="ECO:0000259" key="3">
    <source>
        <dbReference type="SMART" id="SM01290"/>
    </source>
</evidence>
<evidence type="ECO:0000256" key="2">
    <source>
        <dbReference type="SAM" id="SignalP"/>
    </source>
</evidence>
<protein>
    <submittedName>
        <fullName evidence="4">Peptide-N-glycosidase</fullName>
    </submittedName>
</protein>
<dbReference type="AlphaFoldDB" id="A0A163Z045"/>
<dbReference type="Pfam" id="PF09113">
    <property type="entry name" value="N-glycanase_C"/>
    <property type="match status" value="1"/>
</dbReference>
<keyword evidence="1" id="KW-1015">Disulfide bond</keyword>
<evidence type="ECO:0000313" key="5">
    <source>
        <dbReference type="Proteomes" id="UP000076630"/>
    </source>
</evidence>
<dbReference type="GO" id="GO:0016798">
    <property type="term" value="F:hydrolase activity, acting on glycosyl bonds"/>
    <property type="evidence" value="ECO:0007669"/>
    <property type="project" value="UniProtKB-KW"/>
</dbReference>
<feature type="domain" description="Peptide-N-glycosidase F N-terminal" evidence="3">
    <location>
        <begin position="210"/>
        <end position="389"/>
    </location>
</feature>
<dbReference type="SUPFAM" id="SSF49742">
    <property type="entry name" value="PHM/PNGase F"/>
    <property type="match status" value="1"/>
</dbReference>
<dbReference type="SMART" id="SM01290">
    <property type="entry name" value="N-glycanase_N"/>
    <property type="match status" value="1"/>
</dbReference>
<dbReference type="InterPro" id="IPR005901">
    <property type="entry name" value="GLPGLI"/>
</dbReference>
<comment type="caution">
    <text evidence="4">The sequence shown here is derived from an EMBL/GenBank/DDBJ whole genome shotgun (WGS) entry which is preliminary data.</text>
</comment>
<dbReference type="InterPro" id="IPR043022">
    <property type="entry name" value="PngaseF_N_sf"/>
</dbReference>
<dbReference type="InterPro" id="IPR014784">
    <property type="entry name" value="Cu2_ascorb_mOase-like_C"/>
</dbReference>
<dbReference type="Pfam" id="PF22252">
    <property type="entry name" value="PNGase_F-II_N"/>
    <property type="match status" value="1"/>
</dbReference>
<dbReference type="Pfam" id="PF09112">
    <property type="entry name" value="N-glycanase_N"/>
    <property type="match status" value="1"/>
</dbReference>
<keyword evidence="2" id="KW-0732">Signal</keyword>
<gene>
    <name evidence="4" type="ORF">AV926_09880</name>
</gene>
<proteinExistence type="predicted"/>
<keyword evidence="4" id="KW-0378">Hydrolase</keyword>
<feature type="chain" id="PRO_5007848060" evidence="2">
    <location>
        <begin position="22"/>
        <end position="561"/>
    </location>
</feature>
<dbReference type="Proteomes" id="UP000076630">
    <property type="component" value="Unassembled WGS sequence"/>
</dbReference>
<keyword evidence="4" id="KW-0326">Glycosidase</keyword>
<evidence type="ECO:0000256" key="1">
    <source>
        <dbReference type="ARBA" id="ARBA00023157"/>
    </source>
</evidence>
<dbReference type="Gene3D" id="2.60.120.230">
    <property type="match status" value="1"/>
</dbReference>
<accession>A0A163Z045</accession>
<dbReference type="InterPro" id="IPR015197">
    <property type="entry name" value="PngaseF_C"/>
</dbReference>
<dbReference type="InterPro" id="IPR015196">
    <property type="entry name" value="PngaseF_N"/>
</dbReference>
<feature type="signal peptide" evidence="2">
    <location>
        <begin position="1"/>
        <end position="21"/>
    </location>
</feature>
<sequence>MRIRFYLICITTTLFSSIIYAQKPNQNTVIEYITYSNNKIVNADDPITLIANENNAFIARKKQLDIGLEKFPYEQTFIDYKNKELYSIAHLTKKNKIRMLLPESKQNFTLHSETKSILGYNCKKATISINSNTLTLWYTNELKAKGSPMSLGANLGLVLEVDRNGTYKTVANKIHKDLKINLYDYLKLEDSKLVDTKTYKTELWNSRFTTIKLFEEDLVNFSDSIIEKPNLMRFAKGTVLVTKVKIPALKPTDQLFINLTEQSNGDAYDRTGSVFLIPHYHEISFMDALEQGVGVLPIYQNQDSTEKFQGVIATNNYTPPIELMRFFTPFGVKGFNHIEVLDYKWQDKAYYRQEITEFQPLLSNSEWYVGVYIGNYDKGGHKISADITIHPGGNDVASKTTMMMPLFNTTNLMEMAGQNYPIMFASPNGLKITFTTTTDIKNAKLRYITTGHGGWENGDEFNPKINTITLDDNKALDYFPWRQDCGSYRDYNPASGNFETGLSSSDLSRSNWCPGTVTAPIWIPLGDIKKGTHTIEVKIPQGKREGNSFSYWNVSGVLFGE</sequence>
<name>A0A163Z045_9FLAO</name>
<dbReference type="NCBIfam" id="TIGR01200">
    <property type="entry name" value="GLPGLI"/>
    <property type="match status" value="1"/>
</dbReference>
<dbReference type="OrthoDB" id="6281169at2"/>
<dbReference type="EMBL" id="LQNU01000055">
    <property type="protein sequence ID" value="KZE80717.1"/>
    <property type="molecule type" value="Genomic_DNA"/>
</dbReference>
<organism evidence="4 5">
    <name type="scientific">Myroides marinus</name>
    <dbReference type="NCBI Taxonomy" id="703342"/>
    <lineage>
        <taxon>Bacteria</taxon>
        <taxon>Pseudomonadati</taxon>
        <taxon>Bacteroidota</taxon>
        <taxon>Flavobacteriia</taxon>
        <taxon>Flavobacteriales</taxon>
        <taxon>Flavobacteriaceae</taxon>
        <taxon>Myroides</taxon>
    </lineage>
</organism>
<reference evidence="4 5" key="1">
    <citation type="submission" date="2016-01" db="EMBL/GenBank/DDBJ databases">
        <title>Whole genome sequencing of Myroides marinus L41.</title>
        <authorList>
            <person name="Hong K.W."/>
        </authorList>
    </citation>
    <scope>NUCLEOTIDE SEQUENCE [LARGE SCALE GENOMIC DNA]</scope>
    <source>
        <strain evidence="4 5">L41</strain>
    </source>
</reference>
<keyword evidence="5" id="KW-1185">Reference proteome</keyword>
<dbReference type="InterPro" id="IPR008977">
    <property type="entry name" value="PHM/PNGase_F_dom_sf"/>
</dbReference>
<dbReference type="Gene3D" id="2.60.120.1570">
    <property type="entry name" value="Peptide-N-glycosidase F, N-terminal domain"/>
    <property type="match status" value="1"/>
</dbReference>
<dbReference type="RefSeq" id="WP_038987495.1">
    <property type="nucleotide sequence ID" value="NZ_JWJO01000050.1"/>
</dbReference>